<sequence>MRTRWRPRGFVSWGIDASLALILVTVGVAGVQIWKGIQAATAVHTAVDLALRTAAEETGGNPSVLPQVFPAALAAATGGTVTACGETAPGMGMMPGGSTPACGSGGFVVQIPGHVPLTVESVQAGQVVVERPLALGFGLALPLTVTTTERQVWLAPGQAQS</sequence>
<dbReference type="EMBL" id="LR778114">
    <property type="protein sequence ID" value="CAB1129429.1"/>
    <property type="molecule type" value="Genomic_DNA"/>
</dbReference>
<evidence type="ECO:0000313" key="2">
    <source>
        <dbReference type="EMBL" id="CAB1129429.1"/>
    </source>
</evidence>
<feature type="transmembrane region" description="Helical" evidence="1">
    <location>
        <begin position="12"/>
        <end position="34"/>
    </location>
</feature>
<protein>
    <submittedName>
        <fullName evidence="2">Flagellar hook-associated protein flgK</fullName>
    </submittedName>
</protein>
<dbReference type="AlphaFoldDB" id="A0A6F8ZHS0"/>
<keyword evidence="1" id="KW-0812">Transmembrane</keyword>
<name>A0A6F8ZHS0_9FIRM</name>
<keyword evidence="1" id="KW-0472">Membrane</keyword>
<dbReference type="KEGG" id="hfv:R50_1932"/>
<gene>
    <name evidence="2" type="ORF">R50_1932</name>
</gene>
<proteinExistence type="predicted"/>
<keyword evidence="2" id="KW-0282">Flagellum</keyword>
<evidence type="ECO:0000256" key="1">
    <source>
        <dbReference type="SAM" id="Phobius"/>
    </source>
</evidence>
<dbReference type="Proteomes" id="UP000503399">
    <property type="component" value="Chromosome"/>
</dbReference>
<organism evidence="2 3">
    <name type="scientific">Candidatus Hydrogenisulfobacillus filiaventi</name>
    <dbReference type="NCBI Taxonomy" id="2707344"/>
    <lineage>
        <taxon>Bacteria</taxon>
        <taxon>Bacillati</taxon>
        <taxon>Bacillota</taxon>
        <taxon>Clostridia</taxon>
        <taxon>Eubacteriales</taxon>
        <taxon>Clostridiales Family XVII. Incertae Sedis</taxon>
        <taxon>Candidatus Hydrogenisulfobacillus</taxon>
    </lineage>
</organism>
<accession>A0A6F8ZHS0</accession>
<evidence type="ECO:0000313" key="3">
    <source>
        <dbReference type="Proteomes" id="UP000503399"/>
    </source>
</evidence>
<reference evidence="2 3" key="1">
    <citation type="submission" date="2020-02" db="EMBL/GenBank/DDBJ databases">
        <authorList>
            <person name="Hogendoorn C."/>
        </authorList>
    </citation>
    <scope>NUCLEOTIDE SEQUENCE [LARGE SCALE GENOMIC DNA]</scope>
    <source>
        <strain evidence="2">R501</strain>
    </source>
</reference>
<keyword evidence="1" id="KW-1133">Transmembrane helix</keyword>
<keyword evidence="3" id="KW-1185">Reference proteome</keyword>
<keyword evidence="2" id="KW-0969">Cilium</keyword>
<keyword evidence="2" id="KW-0966">Cell projection</keyword>